<feature type="domain" description="Acyl-CoA dehydrogenase/oxidase N-terminal" evidence="9">
    <location>
        <begin position="40"/>
        <end position="156"/>
    </location>
</feature>
<comment type="cofactor">
    <cofactor evidence="1 6">
        <name>FAD</name>
        <dbReference type="ChEBI" id="CHEBI:57692"/>
    </cofactor>
</comment>
<reference evidence="11 12" key="1">
    <citation type="submission" date="2020-06" db="EMBL/GenBank/DDBJ databases">
        <title>Genome sequence of Rhizobium sp strain ADMK78.</title>
        <authorList>
            <person name="Rahi P."/>
        </authorList>
    </citation>
    <scope>NUCLEOTIDE SEQUENCE [LARGE SCALE GENOMIC DNA]</scope>
    <source>
        <strain evidence="11 12">ADMK78</strain>
    </source>
</reference>
<feature type="domain" description="Acetyl-CoA dehydrogenase-like C-terminal" evidence="10">
    <location>
        <begin position="486"/>
        <end position="571"/>
    </location>
</feature>
<dbReference type="InterPro" id="IPR036250">
    <property type="entry name" value="AcylCo_DH-like_C"/>
</dbReference>
<evidence type="ECO:0000256" key="3">
    <source>
        <dbReference type="ARBA" id="ARBA00022630"/>
    </source>
</evidence>
<accession>A0ABX6QI26</accession>
<evidence type="ECO:0000259" key="8">
    <source>
        <dbReference type="Pfam" id="PF02770"/>
    </source>
</evidence>
<evidence type="ECO:0000313" key="11">
    <source>
        <dbReference type="EMBL" id="QLF68180.1"/>
    </source>
</evidence>
<keyword evidence="5 6" id="KW-0560">Oxidoreductase</keyword>
<evidence type="ECO:0000259" key="7">
    <source>
        <dbReference type="Pfam" id="PF00441"/>
    </source>
</evidence>
<dbReference type="SUPFAM" id="SSF47203">
    <property type="entry name" value="Acyl-CoA dehydrogenase C-terminal domain-like"/>
    <property type="match status" value="1"/>
</dbReference>
<evidence type="ECO:0000259" key="10">
    <source>
        <dbReference type="Pfam" id="PF12806"/>
    </source>
</evidence>
<dbReference type="InterPro" id="IPR025878">
    <property type="entry name" value="Acyl-CoA_dh-like_C_dom"/>
</dbReference>
<dbReference type="Pfam" id="PF02771">
    <property type="entry name" value="Acyl-CoA_dh_N"/>
    <property type="match status" value="1"/>
</dbReference>
<dbReference type="Pfam" id="PF02770">
    <property type="entry name" value="Acyl-CoA_dh_M"/>
    <property type="match status" value="1"/>
</dbReference>
<evidence type="ECO:0000256" key="5">
    <source>
        <dbReference type="ARBA" id="ARBA00023002"/>
    </source>
</evidence>
<dbReference type="InterPro" id="IPR009100">
    <property type="entry name" value="AcylCoA_DH/oxidase_NM_dom_sf"/>
</dbReference>
<evidence type="ECO:0000313" key="12">
    <source>
        <dbReference type="Proteomes" id="UP000308530"/>
    </source>
</evidence>
<dbReference type="SUPFAM" id="SSF56645">
    <property type="entry name" value="Acyl-CoA dehydrogenase NM domain-like"/>
    <property type="match status" value="1"/>
</dbReference>
<keyword evidence="12" id="KW-1185">Reference proteome</keyword>
<dbReference type="RefSeq" id="WP_138287996.1">
    <property type="nucleotide sequence ID" value="NZ_CP058350.1"/>
</dbReference>
<feature type="domain" description="Acyl-CoA oxidase/dehydrogenase middle" evidence="8">
    <location>
        <begin position="162"/>
        <end position="270"/>
    </location>
</feature>
<sequence length="573" mass="62032">MPSYSAPLKDYQFLLHRVFKVEELSQTSLFEHATPDVFDAVLTEAARFCENVLAPINRSGDEQGCQFENGRVTTPDGFREAYALFRDGGWAGLTAAPEHGGQGLPHCLQILVDEMTTSANFGFAMYRGLNEAAYRLLVRYGSDHLKDTYLEAFATGALLPTMNLTEPHCGSDLGLLRTRAEPDDQGTYRISGNKIFITGGEHDLTDNIPHFVLARLPDAPAGSRGISLFLVPKLYTDEESGLEVRNALSCGAIEHKMGLKASATCVMNYDGAKGWLVGAPHSGLQAMFTLMNAARLGVGVQGVSAAESSHQIASAYAAERKQGKAPGTTGVGPDPINQHPDVRRMLLTQKAFAEGGRAFALRMAFSIDKAHAADHAAEREKHEDLVQVMTPIVKAFLSDAGNEAANLGVQILGGHGYIREWGAEQWVRDIRIATIYEGTNGIQALDLTGRKLTLKDGAALGQYLSLLKSLLEDANNSFSPAADGLTALEDLSDLTARLKSATAAQVSEVASEYLAFFGLVSLAAEWALIAKTALVHQKEDPQFYADKLETAHFYMKRLLPRYLALDASIKAVL</sequence>
<organism evidence="11 12">
    <name type="scientific">Peteryoungia desertarenae</name>
    <dbReference type="NCBI Taxonomy" id="1813451"/>
    <lineage>
        <taxon>Bacteria</taxon>
        <taxon>Pseudomonadati</taxon>
        <taxon>Pseudomonadota</taxon>
        <taxon>Alphaproteobacteria</taxon>
        <taxon>Hyphomicrobiales</taxon>
        <taxon>Rhizobiaceae</taxon>
        <taxon>Peteryoungia</taxon>
    </lineage>
</organism>
<dbReference type="Gene3D" id="1.20.140.10">
    <property type="entry name" value="Butyryl-CoA Dehydrogenase, subunit A, domain 3"/>
    <property type="match status" value="1"/>
</dbReference>
<keyword evidence="4 6" id="KW-0274">FAD</keyword>
<evidence type="ECO:0000256" key="1">
    <source>
        <dbReference type="ARBA" id="ARBA00001974"/>
    </source>
</evidence>
<evidence type="ECO:0000256" key="2">
    <source>
        <dbReference type="ARBA" id="ARBA00009347"/>
    </source>
</evidence>
<dbReference type="Proteomes" id="UP000308530">
    <property type="component" value="Chromosome"/>
</dbReference>
<dbReference type="Gene3D" id="2.40.110.10">
    <property type="entry name" value="Butyryl-CoA Dehydrogenase, subunit A, domain 2"/>
    <property type="match status" value="1"/>
</dbReference>
<feature type="domain" description="Acyl-CoA dehydrogenase/oxidase C-terminal" evidence="7">
    <location>
        <begin position="282"/>
        <end position="447"/>
    </location>
</feature>
<dbReference type="InterPro" id="IPR037069">
    <property type="entry name" value="AcylCoA_DH/ox_N_sf"/>
</dbReference>
<evidence type="ECO:0000256" key="4">
    <source>
        <dbReference type="ARBA" id="ARBA00022827"/>
    </source>
</evidence>
<dbReference type="Gene3D" id="1.10.540.10">
    <property type="entry name" value="Acyl-CoA dehydrogenase/oxidase, N-terminal domain"/>
    <property type="match status" value="1"/>
</dbReference>
<dbReference type="Pfam" id="PF12806">
    <property type="entry name" value="Acyl-CoA_dh_C"/>
    <property type="match status" value="1"/>
</dbReference>
<comment type="similarity">
    <text evidence="2 6">Belongs to the acyl-CoA dehydrogenase family.</text>
</comment>
<dbReference type="InterPro" id="IPR009075">
    <property type="entry name" value="AcylCo_DH/oxidase_C"/>
</dbReference>
<dbReference type="InterPro" id="IPR013786">
    <property type="entry name" value="AcylCoA_DH/ox_N"/>
</dbReference>
<evidence type="ECO:0000259" key="9">
    <source>
        <dbReference type="Pfam" id="PF02771"/>
    </source>
</evidence>
<proteinExistence type="inferred from homology"/>
<dbReference type="EMBL" id="CP058350">
    <property type="protein sequence ID" value="QLF68180.1"/>
    <property type="molecule type" value="Genomic_DNA"/>
</dbReference>
<keyword evidence="3 6" id="KW-0285">Flavoprotein</keyword>
<gene>
    <name evidence="11" type="ORF">FE840_000605</name>
</gene>
<dbReference type="PANTHER" id="PTHR42803:SF1">
    <property type="entry name" value="BROAD-SPECIFICITY LINEAR ACYL-COA DEHYDROGENASE FADE5"/>
    <property type="match status" value="1"/>
</dbReference>
<evidence type="ECO:0000256" key="6">
    <source>
        <dbReference type="RuleBase" id="RU362125"/>
    </source>
</evidence>
<dbReference type="PANTHER" id="PTHR42803">
    <property type="entry name" value="ACYL-COA DEHYDROGENASE"/>
    <property type="match status" value="1"/>
</dbReference>
<dbReference type="InterPro" id="IPR006091">
    <property type="entry name" value="Acyl-CoA_Oxase/DH_mid-dom"/>
</dbReference>
<dbReference type="Pfam" id="PF00441">
    <property type="entry name" value="Acyl-CoA_dh_1"/>
    <property type="match status" value="1"/>
</dbReference>
<dbReference type="InterPro" id="IPR046373">
    <property type="entry name" value="Acyl-CoA_Oxase/DH_mid-dom_sf"/>
</dbReference>
<name>A0ABX6QI26_9HYPH</name>
<dbReference type="InterPro" id="IPR052166">
    <property type="entry name" value="Diverse_Acyl-CoA_DH"/>
</dbReference>
<protein>
    <submittedName>
        <fullName evidence="11">Acyl-CoA dehydrogenase</fullName>
    </submittedName>
</protein>